<comment type="caution">
    <text evidence="2">The sequence shown here is derived from an EMBL/GenBank/DDBJ whole genome shotgun (WGS) entry which is preliminary data.</text>
</comment>
<keyword evidence="3" id="KW-1185">Reference proteome</keyword>
<name>A0ABP1NVX9_XYLVO</name>
<accession>A0ABP1NVX9</accession>
<dbReference type="Proteomes" id="UP001642520">
    <property type="component" value="Unassembled WGS sequence"/>
</dbReference>
<reference evidence="2 3" key="1">
    <citation type="submission" date="2024-08" db="EMBL/GenBank/DDBJ databases">
        <authorList>
            <person name="Will J Nash"/>
            <person name="Angela Man"/>
            <person name="Seanna McTaggart"/>
            <person name="Kendall Baker"/>
            <person name="Tom Barker"/>
            <person name="Leah Catchpole"/>
            <person name="Alex Durrant"/>
            <person name="Karim Gharbi"/>
            <person name="Naomi Irish"/>
            <person name="Gemy Kaithakottil"/>
            <person name="Debby Ku"/>
            <person name="Aaliyah Providence"/>
            <person name="Felix Shaw"/>
            <person name="David Swarbreck"/>
            <person name="Chris Watkins"/>
            <person name="Ann M. McCartney"/>
            <person name="Giulio Formenti"/>
            <person name="Alice Mouton"/>
            <person name="Noel Vella"/>
            <person name="Bjorn M von Reumont"/>
            <person name="Adriana Vella"/>
            <person name="Wilfried Haerty"/>
        </authorList>
    </citation>
    <scope>NUCLEOTIDE SEQUENCE [LARGE SCALE GENOMIC DNA]</scope>
</reference>
<gene>
    <name evidence="2" type="ORF">XYLVIOL_LOCUS7062</name>
</gene>
<proteinExistence type="predicted"/>
<feature type="transmembrane region" description="Helical" evidence="1">
    <location>
        <begin position="108"/>
        <end position="127"/>
    </location>
</feature>
<keyword evidence="1" id="KW-0472">Membrane</keyword>
<protein>
    <submittedName>
        <fullName evidence="2">Uncharacterized protein</fullName>
    </submittedName>
</protein>
<evidence type="ECO:0000256" key="1">
    <source>
        <dbReference type="SAM" id="Phobius"/>
    </source>
</evidence>
<dbReference type="EMBL" id="CAXAJV020001293">
    <property type="protein sequence ID" value="CAL7945190.1"/>
    <property type="molecule type" value="Genomic_DNA"/>
</dbReference>
<evidence type="ECO:0000313" key="2">
    <source>
        <dbReference type="EMBL" id="CAL7945190.1"/>
    </source>
</evidence>
<evidence type="ECO:0000313" key="3">
    <source>
        <dbReference type="Proteomes" id="UP001642520"/>
    </source>
</evidence>
<keyword evidence="1" id="KW-0812">Transmembrane</keyword>
<organism evidence="2 3">
    <name type="scientific">Xylocopa violacea</name>
    <name type="common">Violet carpenter bee</name>
    <name type="synonym">Apis violacea</name>
    <dbReference type="NCBI Taxonomy" id="135666"/>
    <lineage>
        <taxon>Eukaryota</taxon>
        <taxon>Metazoa</taxon>
        <taxon>Ecdysozoa</taxon>
        <taxon>Arthropoda</taxon>
        <taxon>Hexapoda</taxon>
        <taxon>Insecta</taxon>
        <taxon>Pterygota</taxon>
        <taxon>Neoptera</taxon>
        <taxon>Endopterygota</taxon>
        <taxon>Hymenoptera</taxon>
        <taxon>Apocrita</taxon>
        <taxon>Aculeata</taxon>
        <taxon>Apoidea</taxon>
        <taxon>Anthophila</taxon>
        <taxon>Apidae</taxon>
        <taxon>Xylocopa</taxon>
        <taxon>Xylocopa</taxon>
    </lineage>
</organism>
<keyword evidence="1" id="KW-1133">Transmembrane helix</keyword>
<sequence length="145" mass="16969">MDRGMKKTRRSRAICFAKRERGTECVRERKRALGTNQKKKKKERAKKRMLVSIVAVDRSSFLYTRRNARKNTDENQTAVPRVISRPITELTIQLLSSYAWRFSREARGTFLVLAIAPLGFPLFFVFFQKKEHAIGMRSMKINDDL</sequence>